<reference evidence="3" key="1">
    <citation type="journal article" date="2023" name="Plant J.">
        <title>The genome of the king protea, Protea cynaroides.</title>
        <authorList>
            <person name="Chang J."/>
            <person name="Duong T.A."/>
            <person name="Schoeman C."/>
            <person name="Ma X."/>
            <person name="Roodt D."/>
            <person name="Barker N."/>
            <person name="Li Z."/>
            <person name="Van de Peer Y."/>
            <person name="Mizrachi E."/>
        </authorList>
    </citation>
    <scope>NUCLEOTIDE SEQUENCE</scope>
    <source>
        <tissue evidence="3">Young leaves</tissue>
    </source>
</reference>
<dbReference type="PANTHER" id="PTHR36595">
    <property type="entry name" value="TRANSMEMBRANE PROTEIN"/>
    <property type="match status" value="1"/>
</dbReference>
<keyword evidence="2" id="KW-0472">Membrane</keyword>
<feature type="region of interest" description="Disordered" evidence="1">
    <location>
        <begin position="58"/>
        <end position="108"/>
    </location>
</feature>
<feature type="transmembrane region" description="Helical" evidence="2">
    <location>
        <begin position="12"/>
        <end position="35"/>
    </location>
</feature>
<protein>
    <submittedName>
        <fullName evidence="3">Uncharacterized protein</fullName>
    </submittedName>
</protein>
<feature type="compositionally biased region" description="Acidic residues" evidence="1">
    <location>
        <begin position="96"/>
        <end position="106"/>
    </location>
</feature>
<dbReference type="Proteomes" id="UP001141806">
    <property type="component" value="Unassembled WGS sequence"/>
</dbReference>
<feature type="compositionally biased region" description="Basic and acidic residues" evidence="1">
    <location>
        <begin position="58"/>
        <end position="67"/>
    </location>
</feature>
<evidence type="ECO:0000256" key="1">
    <source>
        <dbReference type="SAM" id="MobiDB-lite"/>
    </source>
</evidence>
<accession>A0A9Q0JWY4</accession>
<sequence>MFDFTMELFSLVASNSLVVFGLCNLIIVILILSGLDPSSLGTQERFISAHEVPKRIEEEEKGEHEVFSSEEIEVSSANVPQAVNAEKSPNVGTEESNNEDECEEHDDELRRRAEEFIDKVNRGWKEEKLMTLHLSRSPIW</sequence>
<evidence type="ECO:0000313" key="4">
    <source>
        <dbReference type="Proteomes" id="UP001141806"/>
    </source>
</evidence>
<dbReference type="EMBL" id="JAMYWD010000012">
    <property type="protein sequence ID" value="KAJ4953585.1"/>
    <property type="molecule type" value="Genomic_DNA"/>
</dbReference>
<proteinExistence type="predicted"/>
<keyword evidence="4" id="KW-1185">Reference proteome</keyword>
<dbReference type="AlphaFoldDB" id="A0A9Q0JWY4"/>
<keyword evidence="2" id="KW-1133">Transmembrane helix</keyword>
<comment type="caution">
    <text evidence="3">The sequence shown here is derived from an EMBL/GenBank/DDBJ whole genome shotgun (WGS) entry which is preliminary data.</text>
</comment>
<gene>
    <name evidence="3" type="ORF">NE237_030417</name>
</gene>
<dbReference type="OrthoDB" id="1110706at2759"/>
<dbReference type="PANTHER" id="PTHR36595:SF1">
    <property type="entry name" value="TRANSMEMBRANE PROTEIN"/>
    <property type="match status" value="1"/>
</dbReference>
<name>A0A9Q0JWY4_9MAGN</name>
<organism evidence="3 4">
    <name type="scientific">Protea cynaroides</name>
    <dbReference type="NCBI Taxonomy" id="273540"/>
    <lineage>
        <taxon>Eukaryota</taxon>
        <taxon>Viridiplantae</taxon>
        <taxon>Streptophyta</taxon>
        <taxon>Embryophyta</taxon>
        <taxon>Tracheophyta</taxon>
        <taxon>Spermatophyta</taxon>
        <taxon>Magnoliopsida</taxon>
        <taxon>Proteales</taxon>
        <taxon>Proteaceae</taxon>
        <taxon>Protea</taxon>
    </lineage>
</organism>
<evidence type="ECO:0000256" key="2">
    <source>
        <dbReference type="SAM" id="Phobius"/>
    </source>
</evidence>
<evidence type="ECO:0000313" key="3">
    <source>
        <dbReference type="EMBL" id="KAJ4953585.1"/>
    </source>
</evidence>
<keyword evidence="2" id="KW-0812">Transmembrane</keyword>